<keyword evidence="10" id="KW-0573">Peptidoglycan synthesis</keyword>
<comment type="catalytic activity">
    <reaction evidence="12">
        <text>2 D-alanine + ATP = D-alanyl-D-alanine + ADP + phosphate + H(+)</text>
        <dbReference type="Rhea" id="RHEA:11224"/>
        <dbReference type="ChEBI" id="CHEBI:15378"/>
        <dbReference type="ChEBI" id="CHEBI:30616"/>
        <dbReference type="ChEBI" id="CHEBI:43474"/>
        <dbReference type="ChEBI" id="CHEBI:57416"/>
        <dbReference type="ChEBI" id="CHEBI:57822"/>
        <dbReference type="ChEBI" id="CHEBI:456216"/>
        <dbReference type="EC" id="6.3.2.4"/>
    </reaction>
</comment>
<name>A0ABY5DK46_9GAMM</name>
<dbReference type="Proteomes" id="UP001055955">
    <property type="component" value="Chromosome"/>
</dbReference>
<feature type="domain" description="ATP-grasp" evidence="14">
    <location>
        <begin position="136"/>
        <end position="339"/>
    </location>
</feature>
<dbReference type="EC" id="6.3.2.4" evidence="5"/>
<comment type="function">
    <text evidence="3">Cell wall formation.</text>
</comment>
<keyword evidence="7 13" id="KW-0547">Nucleotide-binding</keyword>
<dbReference type="InterPro" id="IPR011127">
    <property type="entry name" value="Dala_Dala_lig_N"/>
</dbReference>
<evidence type="ECO:0000256" key="5">
    <source>
        <dbReference type="ARBA" id="ARBA00012216"/>
    </source>
</evidence>
<keyword evidence="11" id="KW-0961">Cell wall biogenesis/degradation</keyword>
<evidence type="ECO:0000256" key="10">
    <source>
        <dbReference type="ARBA" id="ARBA00022984"/>
    </source>
</evidence>
<keyword evidence="9" id="KW-0133">Cell shape</keyword>
<dbReference type="Gene3D" id="3.30.470.20">
    <property type="entry name" value="ATP-grasp fold, B domain"/>
    <property type="match status" value="2"/>
</dbReference>
<evidence type="ECO:0000256" key="9">
    <source>
        <dbReference type="ARBA" id="ARBA00022960"/>
    </source>
</evidence>
<evidence type="ECO:0000256" key="11">
    <source>
        <dbReference type="ARBA" id="ARBA00023316"/>
    </source>
</evidence>
<comment type="cofactor">
    <cofactor evidence="1">
        <name>Mn(2+)</name>
        <dbReference type="ChEBI" id="CHEBI:29035"/>
    </cofactor>
</comment>
<dbReference type="EMBL" id="CP092900">
    <property type="protein sequence ID" value="UTC24236.1"/>
    <property type="molecule type" value="Genomic_DNA"/>
</dbReference>
<comment type="cofactor">
    <cofactor evidence="2">
        <name>Mg(2+)</name>
        <dbReference type="ChEBI" id="CHEBI:18420"/>
    </cofactor>
</comment>
<dbReference type="RefSeq" id="WP_258568021.1">
    <property type="nucleotide sequence ID" value="NZ_CP092900.1"/>
</dbReference>
<accession>A0ABY5DK46</accession>
<protein>
    <recommendedName>
        <fullName evidence="5">D-alanine--D-alanine ligase</fullName>
        <ecNumber evidence="5">6.3.2.4</ecNumber>
    </recommendedName>
</protein>
<dbReference type="InterPro" id="IPR011761">
    <property type="entry name" value="ATP-grasp"/>
</dbReference>
<reference evidence="15 16" key="1">
    <citation type="journal article" date="2022" name="Nat. Microbiol.">
        <title>The microbiome of a bacterivorous marine choanoflagellate contains a resource-demanding obligate bacterial associate.</title>
        <authorList>
            <person name="Needham D.M."/>
            <person name="Poirier C."/>
            <person name="Bachy C."/>
            <person name="George E.E."/>
            <person name="Wilken S."/>
            <person name="Yung C.C.M."/>
            <person name="Limardo A.J."/>
            <person name="Morando M."/>
            <person name="Sudek L."/>
            <person name="Malmstrom R.R."/>
            <person name="Keeling P.J."/>
            <person name="Santoro A.E."/>
            <person name="Worden A.Z."/>
        </authorList>
    </citation>
    <scope>NUCLEOTIDE SEQUENCE [LARGE SCALE GENOMIC DNA]</scope>
    <source>
        <strain evidence="15 16">Comchoano-1</strain>
    </source>
</reference>
<dbReference type="Gene3D" id="3.40.50.20">
    <property type="match status" value="2"/>
</dbReference>
<evidence type="ECO:0000256" key="8">
    <source>
        <dbReference type="ARBA" id="ARBA00022840"/>
    </source>
</evidence>
<sequence length="762" mass="86182">MTDRGLLKIVLICGGPSFERGVSINSARSILDHLQLFDVQISSLYVDTNKRFYRLDLHHLYSNTPEDFDYLLSLDDGLSVAELQTELKTCDLVYPLIHGIYGEDGELQSLLEAYNIPFIGSSSGSCARMFCKWSATQYLKQLAFETWPCTLLDLKNPSEQITQFLSKYGKVILKPTLGGSSLGVHVATCEHSAHTAIHSITKKYGHSILLEAYCKGSEFTVIVMDHSKGPVALLPTEVELKSSELFDYRHKYLPSEQTHLHCPPRYPAQTVNTIQEEAEQLFKAFDMRDYARLDGWVVEGKIYWTDINPISGMEQNSFFFIQASRLGLSHSEALAYVMNHALSRYSLPSLMLKSCPEKIKVPVLMGGRTVERQVSLMSGANVVFKLHASCQYEAVPYFLDEQDKVWPLNAIHLVSHTTQEINHLFAKQHQIRIGIATSILTLRRRLGLRDIELTEIVPITQPISLNDFCRKIRRSDNALVFIALHGGMGENGYLQNLLNHYAIKHNGSGPQASQLAMDKYAFGLAVNRFQIPKLSALPKLKVETRARPASYWSYITSILSATEIILKPQSEGCSFDIYMCSSEREFDSVLEEKPNQIFIAERYIQVDSLYAIDKQIVHEVFEGWFELTVVVWESSGEYEVMPPSITIAKNKILSEEEKFQGGTGINLTPPPPHLISLNQRKMIQDSVKILAQKCRFKDYCRIDLFFNHLTNDMVIIEANTLPALTASTVLYHQMLGGKIKRNPREMLEACINKQISAEFVGD</sequence>
<evidence type="ECO:0000256" key="12">
    <source>
        <dbReference type="ARBA" id="ARBA00047614"/>
    </source>
</evidence>
<keyword evidence="16" id="KW-1185">Reference proteome</keyword>
<proteinExistence type="inferred from homology"/>
<evidence type="ECO:0000256" key="6">
    <source>
        <dbReference type="ARBA" id="ARBA00022598"/>
    </source>
</evidence>
<dbReference type="Pfam" id="PF07478">
    <property type="entry name" value="Dala_Dala_lig_C"/>
    <property type="match status" value="2"/>
</dbReference>
<evidence type="ECO:0000256" key="13">
    <source>
        <dbReference type="PROSITE-ProRule" id="PRU00409"/>
    </source>
</evidence>
<evidence type="ECO:0000256" key="7">
    <source>
        <dbReference type="ARBA" id="ARBA00022741"/>
    </source>
</evidence>
<dbReference type="InterPro" id="IPR016185">
    <property type="entry name" value="PreATP-grasp_dom_sf"/>
</dbReference>
<organism evidence="15 16">
    <name type="scientific">Candidatus Comchoanobacter bicostacola</name>
    <dbReference type="NCBI Taxonomy" id="2919598"/>
    <lineage>
        <taxon>Bacteria</taxon>
        <taxon>Pseudomonadati</taxon>
        <taxon>Pseudomonadota</taxon>
        <taxon>Gammaproteobacteria</taxon>
        <taxon>Candidatus Comchoanobacterales</taxon>
        <taxon>Candidatus Comchoanobacteraceae</taxon>
        <taxon>Candidatus Comchoanobacter</taxon>
    </lineage>
</organism>
<dbReference type="Pfam" id="PF01820">
    <property type="entry name" value="Dala_Dala_lig_N"/>
    <property type="match status" value="2"/>
</dbReference>
<evidence type="ECO:0000256" key="2">
    <source>
        <dbReference type="ARBA" id="ARBA00001946"/>
    </source>
</evidence>
<evidence type="ECO:0000256" key="4">
    <source>
        <dbReference type="ARBA" id="ARBA00010871"/>
    </source>
</evidence>
<gene>
    <name evidence="15" type="ORF">MMH89_03235</name>
</gene>
<evidence type="ECO:0000313" key="15">
    <source>
        <dbReference type="EMBL" id="UTC24236.1"/>
    </source>
</evidence>
<dbReference type="PROSITE" id="PS50975">
    <property type="entry name" value="ATP_GRASP"/>
    <property type="match status" value="1"/>
</dbReference>
<dbReference type="SUPFAM" id="SSF52440">
    <property type="entry name" value="PreATP-grasp domain"/>
    <property type="match status" value="2"/>
</dbReference>
<dbReference type="PROSITE" id="PS00843">
    <property type="entry name" value="DALA_DALA_LIGASE_1"/>
    <property type="match status" value="1"/>
</dbReference>
<dbReference type="InterPro" id="IPR000291">
    <property type="entry name" value="D-Ala_lig_Van_CS"/>
</dbReference>
<comment type="similarity">
    <text evidence="4">Belongs to the D-alanine--D-alanine ligase family.</text>
</comment>
<evidence type="ECO:0000256" key="1">
    <source>
        <dbReference type="ARBA" id="ARBA00001936"/>
    </source>
</evidence>
<keyword evidence="8 13" id="KW-0067">ATP-binding</keyword>
<keyword evidence="6" id="KW-0436">Ligase</keyword>
<evidence type="ECO:0000259" key="14">
    <source>
        <dbReference type="PROSITE" id="PS50975"/>
    </source>
</evidence>
<dbReference type="SUPFAM" id="SSF56059">
    <property type="entry name" value="Glutathione synthetase ATP-binding domain-like"/>
    <property type="match status" value="2"/>
</dbReference>
<dbReference type="InterPro" id="IPR011095">
    <property type="entry name" value="Dala_Dala_lig_C"/>
</dbReference>
<evidence type="ECO:0000313" key="16">
    <source>
        <dbReference type="Proteomes" id="UP001055955"/>
    </source>
</evidence>
<evidence type="ECO:0000256" key="3">
    <source>
        <dbReference type="ARBA" id="ARBA00003921"/>
    </source>
</evidence>
<dbReference type="PANTHER" id="PTHR23132:SF0">
    <property type="entry name" value="D-ALANINE-D-ALANINE LIGASE FAMILY"/>
    <property type="match status" value="1"/>
</dbReference>
<dbReference type="PANTHER" id="PTHR23132">
    <property type="entry name" value="D-ALANINE--D-ALANINE LIGASE"/>
    <property type="match status" value="1"/>
</dbReference>